<dbReference type="AlphaFoldDB" id="A0A0N1P3L8"/>
<comment type="caution">
    <text evidence="5">The sequence shown here is derived from an EMBL/GenBank/DDBJ whole genome shotgun (WGS) entry which is preliminary data.</text>
</comment>
<dbReference type="VEuPathDB" id="FungiDB:AB675_900"/>
<dbReference type="OrthoDB" id="425534at2759"/>
<dbReference type="RefSeq" id="XP_018005586.1">
    <property type="nucleotide sequence ID" value="XM_018149508.1"/>
</dbReference>
<keyword evidence="6" id="KW-1185">Reference proteome</keyword>
<evidence type="ECO:0008006" key="7">
    <source>
        <dbReference type="Google" id="ProtNLM"/>
    </source>
</evidence>
<dbReference type="Gene3D" id="3.40.50.1820">
    <property type="entry name" value="alpha/beta hydrolase"/>
    <property type="match status" value="1"/>
</dbReference>
<accession>A0A0N1P3L8</accession>
<gene>
    <name evidence="5" type="ORF">AB675_900</name>
</gene>
<feature type="domain" description="Peptidase S33 tripeptidyl aminopeptidase-like C-terminal" evidence="4">
    <location>
        <begin position="214"/>
        <end position="311"/>
    </location>
</feature>
<evidence type="ECO:0000313" key="6">
    <source>
        <dbReference type="Proteomes" id="UP000038010"/>
    </source>
</evidence>
<evidence type="ECO:0000256" key="2">
    <source>
        <dbReference type="ARBA" id="ARBA00022801"/>
    </source>
</evidence>
<dbReference type="STRING" id="1664694.A0A0N1P3L8"/>
<evidence type="ECO:0000256" key="1">
    <source>
        <dbReference type="ARBA" id="ARBA00010088"/>
    </source>
</evidence>
<dbReference type="Pfam" id="PF08386">
    <property type="entry name" value="Abhydrolase_4"/>
    <property type="match status" value="1"/>
</dbReference>
<organism evidence="5 6">
    <name type="scientific">Cyphellophora attinorum</name>
    <dbReference type="NCBI Taxonomy" id="1664694"/>
    <lineage>
        <taxon>Eukaryota</taxon>
        <taxon>Fungi</taxon>
        <taxon>Dikarya</taxon>
        <taxon>Ascomycota</taxon>
        <taxon>Pezizomycotina</taxon>
        <taxon>Eurotiomycetes</taxon>
        <taxon>Chaetothyriomycetidae</taxon>
        <taxon>Chaetothyriales</taxon>
        <taxon>Cyphellophoraceae</taxon>
        <taxon>Cyphellophora</taxon>
    </lineage>
</organism>
<evidence type="ECO:0000259" key="3">
    <source>
        <dbReference type="Pfam" id="PF00561"/>
    </source>
</evidence>
<feature type="domain" description="AB hydrolase-1" evidence="3">
    <location>
        <begin position="10"/>
        <end position="92"/>
    </location>
</feature>
<reference evidence="5 6" key="1">
    <citation type="submission" date="2015-06" db="EMBL/GenBank/DDBJ databases">
        <title>Draft genome of the ant-associated black yeast Phialophora attae CBS 131958.</title>
        <authorList>
            <person name="Moreno L.F."/>
            <person name="Stielow B.J."/>
            <person name="de Hoog S."/>
            <person name="Vicente V.A."/>
            <person name="Weiss V.A."/>
            <person name="de Vries M."/>
            <person name="Cruz L.M."/>
            <person name="Souza E.M."/>
        </authorList>
    </citation>
    <scope>NUCLEOTIDE SEQUENCE [LARGE SCALE GENOMIC DNA]</scope>
    <source>
        <strain evidence="5 6">CBS 131958</strain>
    </source>
</reference>
<name>A0A0N1P3L8_9EURO</name>
<dbReference type="InterPro" id="IPR013595">
    <property type="entry name" value="Pept_S33_TAP-like_C"/>
</dbReference>
<dbReference type="GeneID" id="28741378"/>
<sequence length="349" mass="39401">MSYARTGTFYGTVAVVRDMVRILDAIGGDGLLRFHGASYGTVLGWTFAQMFPERVERMLLNGNVNNVEWWNGYEVARGKDTDKVFQNLLQGCVDSQGKCKLAELGDVDTIRSKLEAKLGSLTDGQAASFKAMIYNNLYHPSTWSEVVTKLYALIENGVLSKRELVKRELVKRELDRGDPVQCSDFRFRANTASELATLAQTQNPLDWFHFQQGSAWNCYAWQFDAVERFENAGRLPPAKTKNPVLLVNPTWDPVTPLANAHNNSLWLERSVVLEHRGNGHGTDDLQKSRCTYQAMRDYFVDLKMPDRGAVCDVDVQLFSDDNSMTVLKPLYEEAGFEVQDDGTLKYLSK</sequence>
<dbReference type="PANTHER" id="PTHR43248">
    <property type="entry name" value="2-SUCCINYL-6-HYDROXY-2,4-CYCLOHEXADIENE-1-CARBOXYLATE SYNTHASE"/>
    <property type="match status" value="1"/>
</dbReference>
<dbReference type="InterPro" id="IPR051601">
    <property type="entry name" value="Serine_prot/Carboxylest_S33"/>
</dbReference>
<dbReference type="InterPro" id="IPR000073">
    <property type="entry name" value="AB_hydrolase_1"/>
</dbReference>
<protein>
    <recommendedName>
        <fullName evidence="7">Peptidase S33 tripeptidyl aminopeptidase-like C-terminal domain-containing protein</fullName>
    </recommendedName>
</protein>
<dbReference type="EMBL" id="LFJN01000001">
    <property type="protein sequence ID" value="KPI45623.1"/>
    <property type="molecule type" value="Genomic_DNA"/>
</dbReference>
<evidence type="ECO:0000259" key="4">
    <source>
        <dbReference type="Pfam" id="PF08386"/>
    </source>
</evidence>
<proteinExistence type="inferred from homology"/>
<comment type="similarity">
    <text evidence="1">Belongs to the peptidase S33 family.</text>
</comment>
<dbReference type="GO" id="GO:0016787">
    <property type="term" value="F:hydrolase activity"/>
    <property type="evidence" value="ECO:0007669"/>
    <property type="project" value="UniProtKB-KW"/>
</dbReference>
<dbReference type="SUPFAM" id="SSF53474">
    <property type="entry name" value="alpha/beta-Hydrolases"/>
    <property type="match status" value="1"/>
</dbReference>
<dbReference type="PANTHER" id="PTHR43248:SF25">
    <property type="entry name" value="AB HYDROLASE-1 DOMAIN-CONTAINING PROTEIN-RELATED"/>
    <property type="match status" value="1"/>
</dbReference>
<evidence type="ECO:0000313" key="5">
    <source>
        <dbReference type="EMBL" id="KPI45623.1"/>
    </source>
</evidence>
<dbReference type="Proteomes" id="UP000038010">
    <property type="component" value="Unassembled WGS sequence"/>
</dbReference>
<dbReference type="InterPro" id="IPR029058">
    <property type="entry name" value="AB_hydrolase_fold"/>
</dbReference>
<dbReference type="Pfam" id="PF00561">
    <property type="entry name" value="Abhydrolase_1"/>
    <property type="match status" value="1"/>
</dbReference>
<keyword evidence="2" id="KW-0378">Hydrolase</keyword>